<protein>
    <submittedName>
        <fullName evidence="1">Uncharacterized protein</fullName>
    </submittedName>
</protein>
<sequence length="40" mass="4447">MIGVTDIDSILIERTLFGLEAEQVARANAKIEAERLALEF</sequence>
<proteinExistence type="predicted"/>
<keyword evidence="2" id="KW-1185">Reference proteome</keyword>
<dbReference type="AlphaFoldDB" id="A0A5S9PAU6"/>
<dbReference type="RefSeq" id="WP_280178124.1">
    <property type="nucleotide sequence ID" value="NZ_CACSAS010000001.1"/>
</dbReference>
<dbReference type="EMBL" id="CACSAS010000001">
    <property type="protein sequence ID" value="CAA0100907.1"/>
    <property type="molecule type" value="Genomic_DNA"/>
</dbReference>
<name>A0A5S9PAU6_9HYPH</name>
<evidence type="ECO:0000313" key="1">
    <source>
        <dbReference type="EMBL" id="CAA0100907.1"/>
    </source>
</evidence>
<evidence type="ECO:0000313" key="2">
    <source>
        <dbReference type="Proteomes" id="UP000433050"/>
    </source>
</evidence>
<organism evidence="1 2">
    <name type="scientific">Starkeya nomas</name>
    <dbReference type="NCBI Taxonomy" id="2666134"/>
    <lineage>
        <taxon>Bacteria</taxon>
        <taxon>Pseudomonadati</taxon>
        <taxon>Pseudomonadota</taxon>
        <taxon>Alphaproteobacteria</taxon>
        <taxon>Hyphomicrobiales</taxon>
        <taxon>Xanthobacteraceae</taxon>
        <taxon>Starkeya</taxon>
    </lineage>
</organism>
<reference evidence="1 2" key="1">
    <citation type="submission" date="2019-12" db="EMBL/GenBank/DDBJ databases">
        <authorList>
            <person name="Reyes-Prieto M."/>
        </authorList>
    </citation>
    <scope>NUCLEOTIDE SEQUENCE [LARGE SCALE GENOMIC DNA]</scope>
    <source>
        <strain evidence="1">HF14-78462</strain>
    </source>
</reference>
<gene>
    <name evidence="1" type="ORF">STARVERO_02673</name>
</gene>
<accession>A0A5S9PAU6</accession>
<dbReference type="Proteomes" id="UP000433050">
    <property type="component" value="Unassembled WGS sequence"/>
</dbReference>